<name>A0A0W0TLY2_9GAMM</name>
<keyword evidence="1" id="KW-0863">Zinc-finger</keyword>
<protein>
    <submittedName>
        <fullName evidence="1">Zinc-finger domain protein</fullName>
    </submittedName>
</protein>
<proteinExistence type="predicted"/>
<evidence type="ECO:0000313" key="1">
    <source>
        <dbReference type="EMBL" id="KTC96523.1"/>
    </source>
</evidence>
<sequence>MSNATPPKPADAANTPCMVTRDALPLYCPNPSMTLWSMHPRVFLPIDKTGREVCPYCGTVYVLQS</sequence>
<dbReference type="EMBL" id="LNYC01000074">
    <property type="protein sequence ID" value="KTC96523.1"/>
    <property type="molecule type" value="Genomic_DNA"/>
</dbReference>
<comment type="caution">
    <text evidence="1">The sequence shown here is derived from an EMBL/GenBank/DDBJ whole genome shotgun (WGS) entry which is preliminary data.</text>
</comment>
<dbReference type="AlphaFoldDB" id="A0A0W0TLY2"/>
<organism evidence="1 2">
    <name type="scientific">Legionella geestiana</name>
    <dbReference type="NCBI Taxonomy" id="45065"/>
    <lineage>
        <taxon>Bacteria</taxon>
        <taxon>Pseudomonadati</taxon>
        <taxon>Pseudomonadota</taxon>
        <taxon>Gammaproteobacteria</taxon>
        <taxon>Legionellales</taxon>
        <taxon>Legionellaceae</taxon>
        <taxon>Legionella</taxon>
    </lineage>
</organism>
<dbReference type="InterPro" id="IPR019401">
    <property type="entry name" value="Znf_CHCC"/>
</dbReference>
<dbReference type="Proteomes" id="UP000054785">
    <property type="component" value="Unassembled WGS sequence"/>
</dbReference>
<dbReference type="OrthoDB" id="9806844at2"/>
<gene>
    <name evidence="1" type="ORF">Lgee_2206</name>
</gene>
<accession>A0A0W0TLY2</accession>
<evidence type="ECO:0000313" key="2">
    <source>
        <dbReference type="Proteomes" id="UP000054785"/>
    </source>
</evidence>
<dbReference type="Pfam" id="PF10276">
    <property type="entry name" value="zf-CHCC"/>
    <property type="match status" value="1"/>
</dbReference>
<keyword evidence="2" id="KW-1185">Reference proteome</keyword>
<dbReference type="GO" id="GO:0008270">
    <property type="term" value="F:zinc ion binding"/>
    <property type="evidence" value="ECO:0007669"/>
    <property type="project" value="UniProtKB-KW"/>
</dbReference>
<dbReference type="Gene3D" id="2.60.260.40">
    <property type="entry name" value="q5lls5 like domains"/>
    <property type="match status" value="1"/>
</dbReference>
<dbReference type="STRING" id="45065.Lgee_2206"/>
<keyword evidence="1" id="KW-0862">Zinc</keyword>
<keyword evidence="1" id="KW-0479">Metal-binding</keyword>
<dbReference type="PATRIC" id="fig|45065.4.peg.2396"/>
<reference evidence="1 2" key="1">
    <citation type="submission" date="2015-11" db="EMBL/GenBank/DDBJ databases">
        <title>Genomic analysis of 38 Legionella species identifies large and diverse effector repertoires.</title>
        <authorList>
            <person name="Burstein D."/>
            <person name="Amaro F."/>
            <person name="Zusman T."/>
            <person name="Lifshitz Z."/>
            <person name="Cohen O."/>
            <person name="Gilbert J.A."/>
            <person name="Pupko T."/>
            <person name="Shuman H.A."/>
            <person name="Segal G."/>
        </authorList>
    </citation>
    <scope>NUCLEOTIDE SEQUENCE [LARGE SCALE GENOMIC DNA]</scope>
    <source>
        <strain evidence="1 2">ATCC 49504</strain>
    </source>
</reference>
<dbReference type="RefSeq" id="WP_028387262.1">
    <property type="nucleotide sequence ID" value="NZ_CAAAHN010000005.1"/>
</dbReference>